<accession>A0A2J7PV99</accession>
<dbReference type="AlphaFoldDB" id="A0A2J7PV99"/>
<dbReference type="GO" id="GO:0006357">
    <property type="term" value="P:regulation of transcription by RNA polymerase II"/>
    <property type="evidence" value="ECO:0007669"/>
    <property type="project" value="InterPro"/>
</dbReference>
<comment type="caution">
    <text evidence="1">The sequence shown here is derived from an EMBL/GenBank/DDBJ whole genome shotgun (WGS) entry which is preliminary data.</text>
</comment>
<dbReference type="PANTHER" id="PTHR32344">
    <property type="entry name" value="U1-TYPE DOMAIN-CONTAINING PROTEIN"/>
    <property type="match status" value="1"/>
</dbReference>
<dbReference type="GO" id="GO:0005634">
    <property type="term" value="C:nucleus"/>
    <property type="evidence" value="ECO:0007669"/>
    <property type="project" value="InterPro"/>
</dbReference>
<sequence length="242" mass="28273">MKYHLGLWAIRAVIVVIPKVKVSQETKLQLYQREFEGEMISTNNEILYFRACEKTVGCEKRFQVLQHLNTNIHKENIKIKSTKSAPVQKLLSEFSNNIFSQFSFDLCEAFLAADIPLWKLTNPTLRNFIEKYTQCKVPDESTVRKNYVKQCYDLTIESIRDKIQDNFVWVSIDETQDCEGRFVANCIVESLNKNEQNTPYLLAVGRFETKNSSSVSEFFKGRPKNRWKDNVMEDLKDLGIYN</sequence>
<protein>
    <submittedName>
        <fullName evidence="1">Uncharacterized protein</fullName>
    </submittedName>
</protein>
<keyword evidence="2" id="KW-1185">Reference proteome</keyword>
<dbReference type="PANTHER" id="PTHR32344:SF1">
    <property type="entry name" value="U1-TYPE DOMAIN-CONTAINING PROTEIN"/>
    <property type="match status" value="1"/>
</dbReference>
<dbReference type="STRING" id="105785.A0A2J7PV99"/>
<reference evidence="1 2" key="1">
    <citation type="submission" date="2017-12" db="EMBL/GenBank/DDBJ databases">
        <title>Hemimetabolous genomes reveal molecular basis of termite eusociality.</title>
        <authorList>
            <person name="Harrison M.C."/>
            <person name="Jongepier E."/>
            <person name="Robertson H.M."/>
            <person name="Arning N."/>
            <person name="Bitard-Feildel T."/>
            <person name="Chao H."/>
            <person name="Childers C.P."/>
            <person name="Dinh H."/>
            <person name="Doddapaneni H."/>
            <person name="Dugan S."/>
            <person name="Gowin J."/>
            <person name="Greiner C."/>
            <person name="Han Y."/>
            <person name="Hu H."/>
            <person name="Hughes D.S.T."/>
            <person name="Huylmans A.-K."/>
            <person name="Kemena C."/>
            <person name="Kremer L.P.M."/>
            <person name="Lee S.L."/>
            <person name="Lopez-Ezquerra A."/>
            <person name="Mallet L."/>
            <person name="Monroy-Kuhn J.M."/>
            <person name="Moser A."/>
            <person name="Murali S.C."/>
            <person name="Muzny D.M."/>
            <person name="Otani S."/>
            <person name="Piulachs M.-D."/>
            <person name="Poelchau M."/>
            <person name="Qu J."/>
            <person name="Schaub F."/>
            <person name="Wada-Katsumata A."/>
            <person name="Worley K.C."/>
            <person name="Xie Q."/>
            <person name="Ylla G."/>
            <person name="Poulsen M."/>
            <person name="Gibbs R.A."/>
            <person name="Schal C."/>
            <person name="Richards S."/>
            <person name="Belles X."/>
            <person name="Korb J."/>
            <person name="Bornberg-Bauer E."/>
        </authorList>
    </citation>
    <scope>NUCLEOTIDE SEQUENCE [LARGE SCALE GENOMIC DNA]</scope>
    <source>
        <tissue evidence="1">Whole body</tissue>
    </source>
</reference>
<dbReference type="InParanoid" id="A0A2J7PV99"/>
<evidence type="ECO:0000313" key="1">
    <source>
        <dbReference type="EMBL" id="PNF20259.1"/>
    </source>
</evidence>
<name>A0A2J7PV99_9NEOP</name>
<gene>
    <name evidence="1" type="ORF">B7P43_G15454</name>
</gene>
<dbReference type="OrthoDB" id="6623841at2759"/>
<organism evidence="1 2">
    <name type="scientific">Cryptotermes secundus</name>
    <dbReference type="NCBI Taxonomy" id="105785"/>
    <lineage>
        <taxon>Eukaryota</taxon>
        <taxon>Metazoa</taxon>
        <taxon>Ecdysozoa</taxon>
        <taxon>Arthropoda</taxon>
        <taxon>Hexapoda</taxon>
        <taxon>Insecta</taxon>
        <taxon>Pterygota</taxon>
        <taxon>Neoptera</taxon>
        <taxon>Polyneoptera</taxon>
        <taxon>Dictyoptera</taxon>
        <taxon>Blattodea</taxon>
        <taxon>Blattoidea</taxon>
        <taxon>Termitoidae</taxon>
        <taxon>Kalotermitidae</taxon>
        <taxon>Cryptotermitinae</taxon>
        <taxon>Cryptotermes</taxon>
    </lineage>
</organism>
<dbReference type="GO" id="GO:0003690">
    <property type="term" value="F:double-stranded DNA binding"/>
    <property type="evidence" value="ECO:0007669"/>
    <property type="project" value="InterPro"/>
</dbReference>
<dbReference type="EMBL" id="NEVH01020972">
    <property type="protein sequence ID" value="PNF20259.1"/>
    <property type="molecule type" value="Genomic_DNA"/>
</dbReference>
<dbReference type="Proteomes" id="UP000235965">
    <property type="component" value="Unassembled WGS sequence"/>
</dbReference>
<evidence type="ECO:0000313" key="2">
    <source>
        <dbReference type="Proteomes" id="UP000235965"/>
    </source>
</evidence>
<dbReference type="InterPro" id="IPR033375">
    <property type="entry name" value="Cggbp1"/>
</dbReference>
<proteinExistence type="predicted"/>